<evidence type="ECO:0000313" key="2">
    <source>
        <dbReference type="Proteomes" id="UP000242913"/>
    </source>
</evidence>
<gene>
    <name evidence="1" type="ORF">X798_02821</name>
</gene>
<proteinExistence type="predicted"/>
<organism evidence="1 2">
    <name type="scientific">Onchocerca flexuosa</name>
    <dbReference type="NCBI Taxonomy" id="387005"/>
    <lineage>
        <taxon>Eukaryota</taxon>
        <taxon>Metazoa</taxon>
        <taxon>Ecdysozoa</taxon>
        <taxon>Nematoda</taxon>
        <taxon>Chromadorea</taxon>
        <taxon>Rhabditida</taxon>
        <taxon>Spirurina</taxon>
        <taxon>Spiruromorpha</taxon>
        <taxon>Filarioidea</taxon>
        <taxon>Onchocercidae</taxon>
        <taxon>Onchocerca</taxon>
    </lineage>
</organism>
<sequence>MHLRSLPQSSYFHFTWEILEEVLCEKCGSSPNACRNDMQHAQRLLHVKLAAMTSSAITYSCPKIGCSGREGEGQIERMDGWREKERTPSGRLFVHNYGGKCTHKFRQRGIPEQPAVSHSPSVRNSRLYSEMFTAGMFTPTPGYPRINQRVLNKYTNAMQYDVMQSLNEADRFVKLLCLLVFLCAFITQISDSH</sequence>
<dbReference type="AlphaFoldDB" id="A0A238BY98"/>
<reference evidence="1 2" key="1">
    <citation type="submission" date="2015-12" db="EMBL/GenBank/DDBJ databases">
        <title>Draft genome of the nematode, Onchocerca flexuosa.</title>
        <authorList>
            <person name="Mitreva M."/>
        </authorList>
    </citation>
    <scope>NUCLEOTIDE SEQUENCE [LARGE SCALE GENOMIC DNA]</scope>
    <source>
        <strain evidence="1">Red Deer</strain>
    </source>
</reference>
<accession>A0A238BY98</accession>
<name>A0A238BY98_9BILA</name>
<dbReference type="Proteomes" id="UP000242913">
    <property type="component" value="Unassembled WGS sequence"/>
</dbReference>
<protein>
    <submittedName>
        <fullName evidence="1">Uncharacterized protein</fullName>
    </submittedName>
</protein>
<evidence type="ECO:0000313" key="1">
    <source>
        <dbReference type="EMBL" id="OZC10231.1"/>
    </source>
</evidence>
<dbReference type="EMBL" id="KZ269988">
    <property type="protein sequence ID" value="OZC10231.1"/>
    <property type="molecule type" value="Genomic_DNA"/>
</dbReference>
<keyword evidence="2" id="KW-1185">Reference proteome</keyword>